<organism evidence="2 3">
    <name type="scientific">Dothidotthia symphoricarpi CBS 119687</name>
    <dbReference type="NCBI Taxonomy" id="1392245"/>
    <lineage>
        <taxon>Eukaryota</taxon>
        <taxon>Fungi</taxon>
        <taxon>Dikarya</taxon>
        <taxon>Ascomycota</taxon>
        <taxon>Pezizomycotina</taxon>
        <taxon>Dothideomycetes</taxon>
        <taxon>Pleosporomycetidae</taxon>
        <taxon>Pleosporales</taxon>
        <taxon>Dothidotthiaceae</taxon>
        <taxon>Dothidotthia</taxon>
    </lineage>
</organism>
<dbReference type="AlphaFoldDB" id="A0A6A6A9Y8"/>
<accession>A0A6A6A9Y8</accession>
<dbReference type="GeneID" id="54407149"/>
<proteinExistence type="predicted"/>
<keyword evidence="3" id="KW-1185">Reference proteome</keyword>
<evidence type="ECO:0000256" key="1">
    <source>
        <dbReference type="SAM" id="MobiDB-lite"/>
    </source>
</evidence>
<sequence length="509" mass="59100">MACRHDQQRHPPLGCDVWRADVMNRSVIRPGAIVHAVGNSGAQSISRGRVESNHILRRPAFTAKRNTQIELRLGLERRKSENIQLKTNRHGLFNWDRWDGKPWVAEETVYYTFQGSTHQANRMRPILLATRKKLNDNEHPFELVRFLVAYYSGQLDACRRLELFARLLTDLTITTFLMKTAPLWARENAMQTLTQLEINDFVLSQYYKALANIERNKVAAKHCPLYFQAQVQRSLCKKPRQISRLAARSRMKMERQQAKTQLDWESVKSLMENPGHGRVMETTAMREYFDTWPSSWVVQGFYSQMLTLLARAKSRAFELSTWGRLRVDDSMSEREMQFRKVFNIRCFPLRAGLVATTLDLYDLSEDLAVLRYFRVERFPDLVMAEEIHRGRELYDALQDTSSMSPMSWTTKRDKPTSLDIPATAQVDHPEQQIPIAMETPSRSKVTPVFAIHVPKHLPSPRSKKYVSPTEPKPPSQPRHKPQPSQPRSRITSHIRVRSDEHGHASLRLF</sequence>
<dbReference type="EMBL" id="ML977507">
    <property type="protein sequence ID" value="KAF2128742.1"/>
    <property type="molecule type" value="Genomic_DNA"/>
</dbReference>
<dbReference type="OrthoDB" id="10674983at2759"/>
<gene>
    <name evidence="2" type="ORF">P153DRAFT_357267</name>
</gene>
<protein>
    <submittedName>
        <fullName evidence="2">Uncharacterized protein</fullName>
    </submittedName>
</protein>
<evidence type="ECO:0000313" key="2">
    <source>
        <dbReference type="EMBL" id="KAF2128742.1"/>
    </source>
</evidence>
<evidence type="ECO:0000313" key="3">
    <source>
        <dbReference type="Proteomes" id="UP000799771"/>
    </source>
</evidence>
<reference evidence="2" key="1">
    <citation type="journal article" date="2020" name="Stud. Mycol.">
        <title>101 Dothideomycetes genomes: a test case for predicting lifestyles and emergence of pathogens.</title>
        <authorList>
            <person name="Haridas S."/>
            <person name="Albert R."/>
            <person name="Binder M."/>
            <person name="Bloem J."/>
            <person name="Labutti K."/>
            <person name="Salamov A."/>
            <person name="Andreopoulos B."/>
            <person name="Baker S."/>
            <person name="Barry K."/>
            <person name="Bills G."/>
            <person name="Bluhm B."/>
            <person name="Cannon C."/>
            <person name="Castanera R."/>
            <person name="Culley D."/>
            <person name="Daum C."/>
            <person name="Ezra D."/>
            <person name="Gonzalez J."/>
            <person name="Henrissat B."/>
            <person name="Kuo A."/>
            <person name="Liang C."/>
            <person name="Lipzen A."/>
            <person name="Lutzoni F."/>
            <person name="Magnuson J."/>
            <person name="Mondo S."/>
            <person name="Nolan M."/>
            <person name="Ohm R."/>
            <person name="Pangilinan J."/>
            <person name="Park H.-J."/>
            <person name="Ramirez L."/>
            <person name="Alfaro M."/>
            <person name="Sun H."/>
            <person name="Tritt A."/>
            <person name="Yoshinaga Y."/>
            <person name="Zwiers L.-H."/>
            <person name="Turgeon B."/>
            <person name="Goodwin S."/>
            <person name="Spatafora J."/>
            <person name="Crous P."/>
            <person name="Grigoriev I."/>
        </authorList>
    </citation>
    <scope>NUCLEOTIDE SEQUENCE</scope>
    <source>
        <strain evidence="2">CBS 119687</strain>
    </source>
</reference>
<feature type="region of interest" description="Disordered" evidence="1">
    <location>
        <begin position="452"/>
        <end position="493"/>
    </location>
</feature>
<dbReference type="Proteomes" id="UP000799771">
    <property type="component" value="Unassembled WGS sequence"/>
</dbReference>
<dbReference type="RefSeq" id="XP_033523131.1">
    <property type="nucleotide sequence ID" value="XM_033666717.1"/>
</dbReference>
<name>A0A6A6A9Y8_9PLEO</name>